<dbReference type="AlphaFoldDB" id="A0A0A0BYY9"/>
<organism evidence="2 3">
    <name type="scientific">Cellulomonas bogoriensis 69B4 = DSM 16987</name>
    <dbReference type="NCBI Taxonomy" id="1386082"/>
    <lineage>
        <taxon>Bacteria</taxon>
        <taxon>Bacillati</taxon>
        <taxon>Actinomycetota</taxon>
        <taxon>Actinomycetes</taxon>
        <taxon>Micrococcales</taxon>
        <taxon>Cellulomonadaceae</taxon>
        <taxon>Cellulomonas</taxon>
    </lineage>
</organism>
<sequence length="513" mass="55338">MTEQPERGRPTREEDGKDQHDRKDEHDPKDPPLKEPTSAWLVVRYDVADHGYRPIPPGDPSWLSPDVWVTGGTDMNTVIEGVPFTVHARVWNLGAFPATPTWVQFAVVDPAMGISAPQVIGTGYIPHLPPLSSASVACPEPWVRESVGGGHPCLLVKASSVPMDPAPASWNVRQHRHVGQRNLTVVPAGTSSLSLTLTTTAVLQDRPIRLAVTGVAGGRAEDVLRPAPTALRAARAALDEAEGRDVVALRRRVETLTRLERTAPQVKELDLRDAARVKGLDPTKDGQQQVHVDLELPDVEELLVHVWQLEGEEPTGGYSVLVTRQDALDLRAVGTHVTGGLADPRNDHHPPKERTEPMVRDDAAGDRDTHEGGAGEQELDLLVLEHYPAVRITRDLARQLLPMLPMRSKKDLHHGLERTGLVVEGVKLPFGGALEAVPEEAFPIEDPKDLVAKVAAAVRIATSMVSEGRTPVLSERLARVALEVAGTPAGAGRAGIPAGHFTGPSVFGSTKEV</sequence>
<proteinExistence type="predicted"/>
<feature type="region of interest" description="Disordered" evidence="1">
    <location>
        <begin position="1"/>
        <end position="36"/>
    </location>
</feature>
<evidence type="ECO:0008006" key="4">
    <source>
        <dbReference type="Google" id="ProtNLM"/>
    </source>
</evidence>
<feature type="region of interest" description="Disordered" evidence="1">
    <location>
        <begin position="337"/>
        <end position="375"/>
    </location>
</feature>
<evidence type="ECO:0000313" key="3">
    <source>
        <dbReference type="Proteomes" id="UP000054314"/>
    </source>
</evidence>
<dbReference type="RefSeq" id="WP_035059835.1">
    <property type="nucleotide sequence ID" value="NZ_AXCZ01000062.1"/>
</dbReference>
<accession>A0A0A0BYY9</accession>
<feature type="compositionally biased region" description="Basic and acidic residues" evidence="1">
    <location>
        <begin position="344"/>
        <end position="373"/>
    </location>
</feature>
<comment type="caution">
    <text evidence="2">The sequence shown here is derived from an EMBL/GenBank/DDBJ whole genome shotgun (WGS) entry which is preliminary data.</text>
</comment>
<dbReference type="EMBL" id="AXCZ01000062">
    <property type="protein sequence ID" value="KGM13160.1"/>
    <property type="molecule type" value="Genomic_DNA"/>
</dbReference>
<reference evidence="2 3" key="1">
    <citation type="submission" date="2013-08" db="EMBL/GenBank/DDBJ databases">
        <title>Genome sequencing of Cellulomonas bogoriensis 69B4.</title>
        <authorList>
            <person name="Chen F."/>
            <person name="Li Y."/>
            <person name="Wang G."/>
        </authorList>
    </citation>
    <scope>NUCLEOTIDE SEQUENCE [LARGE SCALE GENOMIC DNA]</scope>
    <source>
        <strain evidence="2 3">69B4</strain>
    </source>
</reference>
<name>A0A0A0BYY9_9CELL</name>
<dbReference type="Proteomes" id="UP000054314">
    <property type="component" value="Unassembled WGS sequence"/>
</dbReference>
<evidence type="ECO:0000256" key="1">
    <source>
        <dbReference type="SAM" id="MobiDB-lite"/>
    </source>
</evidence>
<feature type="compositionally biased region" description="Basic and acidic residues" evidence="1">
    <location>
        <begin position="1"/>
        <end position="33"/>
    </location>
</feature>
<protein>
    <recommendedName>
        <fullName evidence="4">CARDB domain-containing protein</fullName>
    </recommendedName>
</protein>
<gene>
    <name evidence="2" type="ORF">N869_15740</name>
</gene>
<evidence type="ECO:0000313" key="2">
    <source>
        <dbReference type="EMBL" id="KGM13160.1"/>
    </source>
</evidence>
<dbReference type="OrthoDB" id="5139310at2"/>
<keyword evidence="3" id="KW-1185">Reference proteome</keyword>